<evidence type="ECO:0000313" key="2">
    <source>
        <dbReference type="Proteomes" id="UP001365931"/>
    </source>
</evidence>
<dbReference type="Proteomes" id="UP001365931">
    <property type="component" value="Segment"/>
</dbReference>
<name>A0ACD5FRU6_9CAUD</name>
<organism evidence="1 2">
    <name type="scientific">Klebsiella phage phi1_175008</name>
    <dbReference type="NCBI Taxonomy" id="3127744"/>
    <lineage>
        <taxon>Viruses</taxon>
        <taxon>Duplodnaviria</taxon>
        <taxon>Heunggongvirae</taxon>
        <taxon>Uroviricota</taxon>
        <taxon>Caudoviricetes</taxon>
        <taxon>Stephanstirmvirinae</taxon>
    </lineage>
</organism>
<evidence type="ECO:0000313" key="1">
    <source>
        <dbReference type="EMBL" id="XKX17448.1"/>
    </source>
</evidence>
<dbReference type="EMBL" id="PQ360875">
    <property type="protein sequence ID" value="XKX17448.1"/>
    <property type="molecule type" value="Genomic_DNA"/>
</dbReference>
<proteinExistence type="predicted"/>
<protein>
    <submittedName>
        <fullName evidence="1">Uncharacterized protein</fullName>
    </submittedName>
</protein>
<sequence>MNYIVRGYIDRILGRSVSNTGNSCTHCRLL</sequence>
<gene>
    <name evidence="1" type="ORF">MVUOKPPV_CDS0051</name>
</gene>
<reference evidence="1" key="1">
    <citation type="submission" date="2024-09" db="EMBL/GenBank/DDBJ databases">
        <title>The complete genome of Klebsiella pneumoniae phage phi1_175008.</title>
        <authorList>
            <person name="Li J."/>
            <person name="Feng Y."/>
            <person name="Zong Z."/>
        </authorList>
    </citation>
    <scope>NUCLEOTIDE SEQUENCE</scope>
</reference>
<accession>A0ACD5FRU6</accession>